<proteinExistence type="predicted"/>
<dbReference type="EMBL" id="OUNC01000023">
    <property type="protein sequence ID" value="SPP28834.1"/>
    <property type="molecule type" value="Genomic_DNA"/>
</dbReference>
<reference evidence="2" key="1">
    <citation type="submission" date="2018-04" db="EMBL/GenBank/DDBJ databases">
        <authorList>
            <person name="Illikoud N."/>
        </authorList>
    </citation>
    <scope>NUCLEOTIDE SEQUENCE [LARGE SCALE GENOMIC DNA]</scope>
</reference>
<evidence type="ECO:0000313" key="2">
    <source>
        <dbReference type="Proteomes" id="UP000270190"/>
    </source>
</evidence>
<dbReference type="Proteomes" id="UP000270190">
    <property type="component" value="Unassembled WGS sequence"/>
</dbReference>
<dbReference type="AlphaFoldDB" id="A0A2X0QJV7"/>
<sequence length="49" mass="5825">MSVSFSQCYQVLIIFIKTVMSLVTDLNKETISRLRPQIIYLGFFIIYKY</sequence>
<evidence type="ECO:0000313" key="1">
    <source>
        <dbReference type="EMBL" id="SPP28834.1"/>
    </source>
</evidence>
<gene>
    <name evidence="1" type="ORF">BTBSAS_30152</name>
</gene>
<accession>A0A2X0QJV7</accession>
<organism evidence="1 2">
    <name type="scientific">Brochothrix thermosphacta</name>
    <name type="common">Microbacterium thermosphactum</name>
    <dbReference type="NCBI Taxonomy" id="2756"/>
    <lineage>
        <taxon>Bacteria</taxon>
        <taxon>Bacillati</taxon>
        <taxon>Bacillota</taxon>
        <taxon>Bacilli</taxon>
        <taxon>Bacillales</taxon>
        <taxon>Listeriaceae</taxon>
        <taxon>Brochothrix</taxon>
    </lineage>
</organism>
<name>A0A2X0QJV7_BROTH</name>
<protein>
    <submittedName>
        <fullName evidence="1">Uncharacterized protein</fullName>
    </submittedName>
</protein>